<feature type="domain" description="LamG-like jellyroll fold" evidence="4">
    <location>
        <begin position="182"/>
        <end position="307"/>
    </location>
</feature>
<name>A0A1G2DYB0_9BACT</name>
<dbReference type="Gene3D" id="3.30.700.10">
    <property type="entry name" value="Glycoprotein, Type 4 Pilin"/>
    <property type="match status" value="1"/>
</dbReference>
<dbReference type="Pfam" id="PF07963">
    <property type="entry name" value="N_methyl"/>
    <property type="match status" value="1"/>
</dbReference>
<keyword evidence="3" id="KW-1133">Transmembrane helix</keyword>
<evidence type="ECO:0000313" key="5">
    <source>
        <dbReference type="EMBL" id="OGZ18545.1"/>
    </source>
</evidence>
<protein>
    <recommendedName>
        <fullName evidence="4">LamG-like jellyroll fold domain-containing protein</fullName>
    </recommendedName>
</protein>
<reference evidence="5 6" key="1">
    <citation type="journal article" date="2016" name="Nat. Commun.">
        <title>Thousands of microbial genomes shed light on interconnected biogeochemical processes in an aquifer system.</title>
        <authorList>
            <person name="Anantharaman K."/>
            <person name="Brown C.T."/>
            <person name="Hug L.A."/>
            <person name="Sharon I."/>
            <person name="Castelle C.J."/>
            <person name="Probst A.J."/>
            <person name="Thomas B.C."/>
            <person name="Singh A."/>
            <person name="Wilkins M.J."/>
            <person name="Karaoz U."/>
            <person name="Brodie E.L."/>
            <person name="Williams K.H."/>
            <person name="Hubbard S.S."/>
            <person name="Banfield J.F."/>
        </authorList>
    </citation>
    <scope>NUCLEOTIDE SEQUENCE [LARGE SCALE GENOMIC DNA]</scope>
</reference>
<evidence type="ECO:0000256" key="2">
    <source>
        <dbReference type="ARBA" id="ARBA00023157"/>
    </source>
</evidence>
<dbReference type="Gene3D" id="2.60.120.200">
    <property type="match status" value="1"/>
</dbReference>
<proteinExistence type="predicted"/>
<comment type="caution">
    <text evidence="5">The sequence shown here is derived from an EMBL/GenBank/DDBJ whole genome shotgun (WGS) entry which is preliminary data.</text>
</comment>
<feature type="transmembrane region" description="Helical" evidence="3">
    <location>
        <begin position="7"/>
        <end position="32"/>
    </location>
</feature>
<dbReference type="EMBL" id="MHLX01000030">
    <property type="protein sequence ID" value="OGZ18545.1"/>
    <property type="molecule type" value="Genomic_DNA"/>
</dbReference>
<keyword evidence="2" id="KW-1015">Disulfide bond</keyword>
<dbReference type="InterPro" id="IPR012902">
    <property type="entry name" value="N_methyl_site"/>
</dbReference>
<sequence length="346" mass="37749">MKQGFTLIELIIVVALIFIFSSTTFPVSYSFFHKTAIKDEARNIESSLRKAQALAITSRNDSSAGVKFSQDGYTVFEGESYEDRRESKDLVIAFPIVMSVDGVQEVVFEKTTGLPIFPGMIGHWDFNEIEGDIVYDSSYLFQNNGTIFGTWARVGGKDGNCLELNGNAYVNSGNSYNLNLDNKISISAWVNVSSAGSGLIVKKGNPAQGTGYNLSLSGGYIVFALGDGSSSQSISSSYGQELFGQWVYLTAVWDGEIMKQYINKEVQSGTRSFNGSIGSSEDDLIIGEGLTGKIDDVRLYNYALSDKDLETNYLTKTDDIAVGLKSGQEKAHIIINCQGKIEAIEQ</sequence>
<accession>A0A1G2DYB0</accession>
<dbReference type="Pfam" id="PF13385">
    <property type="entry name" value="Laminin_G_3"/>
    <property type="match status" value="1"/>
</dbReference>
<keyword evidence="3" id="KW-0472">Membrane</keyword>
<dbReference type="InterPro" id="IPR006558">
    <property type="entry name" value="LamG-like"/>
</dbReference>
<evidence type="ECO:0000256" key="3">
    <source>
        <dbReference type="SAM" id="Phobius"/>
    </source>
</evidence>
<dbReference type="SUPFAM" id="SSF49899">
    <property type="entry name" value="Concanavalin A-like lectins/glucanases"/>
    <property type="match status" value="1"/>
</dbReference>
<organism evidence="5 6">
    <name type="scientific">Candidatus Nealsonbacteria bacterium RBG_13_38_11</name>
    <dbReference type="NCBI Taxonomy" id="1801662"/>
    <lineage>
        <taxon>Bacteria</taxon>
        <taxon>Candidatus Nealsoniibacteriota</taxon>
    </lineage>
</organism>
<dbReference type="SMART" id="SM00560">
    <property type="entry name" value="LamGL"/>
    <property type="match status" value="1"/>
</dbReference>
<evidence type="ECO:0000259" key="4">
    <source>
        <dbReference type="SMART" id="SM00560"/>
    </source>
</evidence>
<gene>
    <name evidence="5" type="ORF">A2Z68_00880</name>
</gene>
<dbReference type="Proteomes" id="UP000176662">
    <property type="component" value="Unassembled WGS sequence"/>
</dbReference>
<dbReference type="InterPro" id="IPR013320">
    <property type="entry name" value="ConA-like_dom_sf"/>
</dbReference>
<keyword evidence="3" id="KW-0812">Transmembrane</keyword>
<evidence type="ECO:0000256" key="1">
    <source>
        <dbReference type="ARBA" id="ARBA00022729"/>
    </source>
</evidence>
<dbReference type="InterPro" id="IPR045584">
    <property type="entry name" value="Pilin-like"/>
</dbReference>
<dbReference type="AlphaFoldDB" id="A0A1G2DYB0"/>
<keyword evidence="1" id="KW-0732">Signal</keyword>
<evidence type="ECO:0000313" key="6">
    <source>
        <dbReference type="Proteomes" id="UP000176662"/>
    </source>
</evidence>
<dbReference type="NCBIfam" id="TIGR02532">
    <property type="entry name" value="IV_pilin_GFxxxE"/>
    <property type="match status" value="1"/>
</dbReference>
<dbReference type="SUPFAM" id="SSF54523">
    <property type="entry name" value="Pili subunits"/>
    <property type="match status" value="1"/>
</dbReference>
<dbReference type="PROSITE" id="PS00409">
    <property type="entry name" value="PROKAR_NTER_METHYL"/>
    <property type="match status" value="1"/>
</dbReference>